<name>A0A2J7QFS6_9NEOP</name>
<dbReference type="InterPro" id="IPR019775">
    <property type="entry name" value="WD40_repeat_CS"/>
</dbReference>
<dbReference type="EMBL" id="NEVH01014842">
    <property type="protein sequence ID" value="PNF27448.1"/>
    <property type="molecule type" value="Genomic_DNA"/>
</dbReference>
<evidence type="ECO:0000256" key="5">
    <source>
        <dbReference type="ARBA" id="ARBA00023242"/>
    </source>
</evidence>
<accession>A0A2J7QFS6</accession>
<protein>
    <recommendedName>
        <fullName evidence="8">WD repeat-containing protein 46</fullName>
    </recommendedName>
</protein>
<dbReference type="InParanoid" id="A0A2J7QFS6"/>
<dbReference type="GO" id="GO:0030686">
    <property type="term" value="C:90S preribosome"/>
    <property type="evidence" value="ECO:0007669"/>
    <property type="project" value="TreeGrafter"/>
</dbReference>
<dbReference type="OrthoDB" id="10251154at2759"/>
<evidence type="ECO:0000256" key="8">
    <source>
        <dbReference type="ARBA" id="ARBA00070552"/>
    </source>
</evidence>
<dbReference type="AlphaFoldDB" id="A0A2J7QFS6"/>
<dbReference type="PROSITE" id="PS50294">
    <property type="entry name" value="WD_REPEATS_REGION"/>
    <property type="match status" value="1"/>
</dbReference>
<dbReference type="PANTHER" id="PTHR14085">
    <property type="entry name" value="WD-REPEAT PROTEIN BING4"/>
    <property type="match status" value="1"/>
</dbReference>
<dbReference type="GO" id="GO:0000462">
    <property type="term" value="P:maturation of SSU-rRNA from tricistronic rRNA transcript (SSU-rRNA, 5.8S rRNA, LSU-rRNA)"/>
    <property type="evidence" value="ECO:0007669"/>
    <property type="project" value="TreeGrafter"/>
</dbReference>
<keyword evidence="13" id="KW-1185">Reference proteome</keyword>
<dbReference type="InterPro" id="IPR040315">
    <property type="entry name" value="WDR46/Utp7"/>
</dbReference>
<dbReference type="EMBL" id="NEVH01014842">
    <property type="protein sequence ID" value="PNF27447.1"/>
    <property type="molecule type" value="Genomic_DNA"/>
</dbReference>
<keyword evidence="4" id="KW-0677">Repeat</keyword>
<evidence type="ECO:0000256" key="10">
    <source>
        <dbReference type="SAM" id="MobiDB-lite"/>
    </source>
</evidence>
<reference evidence="12 13" key="1">
    <citation type="submission" date="2017-12" db="EMBL/GenBank/DDBJ databases">
        <title>Hemimetabolous genomes reveal molecular basis of termite eusociality.</title>
        <authorList>
            <person name="Harrison M.C."/>
            <person name="Jongepier E."/>
            <person name="Robertson H.M."/>
            <person name="Arning N."/>
            <person name="Bitard-Feildel T."/>
            <person name="Chao H."/>
            <person name="Childers C.P."/>
            <person name="Dinh H."/>
            <person name="Doddapaneni H."/>
            <person name="Dugan S."/>
            <person name="Gowin J."/>
            <person name="Greiner C."/>
            <person name="Han Y."/>
            <person name="Hu H."/>
            <person name="Hughes D.S.T."/>
            <person name="Huylmans A.-K."/>
            <person name="Kemena C."/>
            <person name="Kremer L.P.M."/>
            <person name="Lee S.L."/>
            <person name="Lopez-Ezquerra A."/>
            <person name="Mallet L."/>
            <person name="Monroy-Kuhn J.M."/>
            <person name="Moser A."/>
            <person name="Murali S.C."/>
            <person name="Muzny D.M."/>
            <person name="Otani S."/>
            <person name="Piulachs M.-D."/>
            <person name="Poelchau M."/>
            <person name="Qu J."/>
            <person name="Schaub F."/>
            <person name="Wada-Katsumata A."/>
            <person name="Worley K.C."/>
            <person name="Xie Q."/>
            <person name="Ylla G."/>
            <person name="Poulsen M."/>
            <person name="Gibbs R.A."/>
            <person name="Schal C."/>
            <person name="Richards S."/>
            <person name="Belles X."/>
            <person name="Korb J."/>
            <person name="Bornberg-Bauer E."/>
        </authorList>
    </citation>
    <scope>NUCLEOTIDE SEQUENCE [LARGE SCALE GENOMIC DNA]</scope>
    <source>
        <tissue evidence="12">Whole body</tissue>
    </source>
</reference>
<dbReference type="FunFam" id="2.130.10.10:FF:000128">
    <property type="entry name" value="WD repeat domain 46"/>
    <property type="match status" value="1"/>
</dbReference>
<dbReference type="SMART" id="SM01033">
    <property type="entry name" value="BING4CT"/>
    <property type="match status" value="1"/>
</dbReference>
<evidence type="ECO:0000256" key="3">
    <source>
        <dbReference type="ARBA" id="ARBA00022574"/>
    </source>
</evidence>
<evidence type="ECO:0000256" key="2">
    <source>
        <dbReference type="ARBA" id="ARBA00022553"/>
    </source>
</evidence>
<feature type="region of interest" description="Disordered" evidence="10">
    <location>
        <begin position="82"/>
        <end position="109"/>
    </location>
</feature>
<evidence type="ECO:0000256" key="7">
    <source>
        <dbReference type="ARBA" id="ARBA00064570"/>
    </source>
</evidence>
<comment type="caution">
    <text evidence="12">The sequence shown here is derived from an EMBL/GenBank/DDBJ whole genome shotgun (WGS) entry which is preliminary data.</text>
</comment>
<evidence type="ECO:0000256" key="4">
    <source>
        <dbReference type="ARBA" id="ARBA00022737"/>
    </source>
</evidence>
<sequence length="607" mass="69370">MTRYFLKQESQKDKQKPQNKGNEGSIKELRTFKRPKYKSSIEKSQKEIDALVTVVKYKRKAWRGRKYEDDKLAGARVQAPWNRKSKRVPVPEDKLAHHSRGEGLSGDGIKTDFHQKKLKKHEANIEFSIEQAARAEILLPEESGFLLADEGELTTQFTQQQIASSVDITSATKHFDLHLAEFGPYRMNYSRNGRFLLIGGRRGHVAAMDWVTKKLLCEVNVMEAVYDVQWLHVETMFAVAQKQWVYVYDNQGIELHCIKKLNKILHMEFLPYHFLLATASEEGYLSWLDISIGKMVSQFNTRMGRLNLMTLNPYNAVVCLGHSKGIVTMWSPNVKEPLSKMLCHQHPLQSLAIDSQGQYMATAAVDRTLKIWDVRKLEGPLQQYKLHAVASNLAFSQRGLLAIGMGNVVEVYRDCCQRPADRPYLRHRLFKRIGNMQFCPYEDVLGVASDSGFTSLIIPGSGEPNFDALESNPFQSKSQRRESEVKSLLEKIQPEFITLDPTVITDVHIPTLRDKVEAKKKLLFLKPPKIDFQPRNKSGKKKGTVKVAQTKRIVREEQRREFVKTLKDAGIGEITSPQNTESSSVSVKHKPFTALDRFKPKKKKEEG</sequence>
<organism evidence="12 13">
    <name type="scientific">Cryptotermes secundus</name>
    <dbReference type="NCBI Taxonomy" id="105785"/>
    <lineage>
        <taxon>Eukaryota</taxon>
        <taxon>Metazoa</taxon>
        <taxon>Ecdysozoa</taxon>
        <taxon>Arthropoda</taxon>
        <taxon>Hexapoda</taxon>
        <taxon>Insecta</taxon>
        <taxon>Pterygota</taxon>
        <taxon>Neoptera</taxon>
        <taxon>Polyneoptera</taxon>
        <taxon>Dictyoptera</taxon>
        <taxon>Blattodea</taxon>
        <taxon>Blattoidea</taxon>
        <taxon>Termitoidae</taxon>
        <taxon>Kalotermitidae</taxon>
        <taxon>Cryptotermitinae</taxon>
        <taxon>Cryptotermes</taxon>
    </lineage>
</organism>
<evidence type="ECO:0000256" key="9">
    <source>
        <dbReference type="PROSITE-ProRule" id="PRU00221"/>
    </source>
</evidence>
<dbReference type="Proteomes" id="UP000235965">
    <property type="component" value="Unassembled WGS sequence"/>
</dbReference>
<dbReference type="SMART" id="SM00320">
    <property type="entry name" value="WD40"/>
    <property type="match status" value="3"/>
</dbReference>
<keyword evidence="5" id="KW-0539">Nucleus</keyword>
<dbReference type="PANTHER" id="PTHR14085:SF3">
    <property type="entry name" value="WD REPEAT-CONTAINING PROTEIN 46"/>
    <property type="match status" value="1"/>
</dbReference>
<dbReference type="InterPro" id="IPR001680">
    <property type="entry name" value="WD40_rpt"/>
</dbReference>
<feature type="region of interest" description="Disordered" evidence="10">
    <location>
        <begin position="571"/>
        <end position="607"/>
    </location>
</feature>
<gene>
    <name evidence="12" type="ORF">B7P43_G12952</name>
</gene>
<dbReference type="PROSITE" id="PS00678">
    <property type="entry name" value="WD_REPEATS_1"/>
    <property type="match status" value="1"/>
</dbReference>
<feature type="compositionally biased region" description="Polar residues" evidence="10">
    <location>
        <begin position="575"/>
        <end position="586"/>
    </location>
</feature>
<comment type="function">
    <text evidence="6">Scaffold component of the nucleolar structure. Required for localization of DDX21 and NCL to the granular compartment of the nucleolus. Part of the small subunit (SSU) processome, first precursor of the small eukaryotic ribosomal subunit. During the assembly of the SSU processome in the nucleolus, many ribosome biogenesis factors, an RNA chaperone and ribosomal proteins associate with the nascent pre-rRNA and work in concert to generate RNA folding, modifications, rearrangements and cleavage as well as targeted degradation of pre-ribosomal RNA by the RNA exosome.</text>
</comment>
<dbReference type="Pfam" id="PF00400">
    <property type="entry name" value="WD40"/>
    <property type="match status" value="1"/>
</dbReference>
<dbReference type="Pfam" id="PF08149">
    <property type="entry name" value="BING4CT"/>
    <property type="match status" value="1"/>
</dbReference>
<feature type="repeat" description="WD" evidence="9">
    <location>
        <begin position="341"/>
        <end position="375"/>
    </location>
</feature>
<dbReference type="PROSITE" id="PS50082">
    <property type="entry name" value="WD_REPEATS_2"/>
    <property type="match status" value="1"/>
</dbReference>
<dbReference type="InterPro" id="IPR012952">
    <property type="entry name" value="BING4_C_dom"/>
</dbReference>
<evidence type="ECO:0000256" key="1">
    <source>
        <dbReference type="ARBA" id="ARBA00004604"/>
    </source>
</evidence>
<dbReference type="STRING" id="105785.A0A2J7QFS6"/>
<evidence type="ECO:0000313" key="13">
    <source>
        <dbReference type="Proteomes" id="UP000235965"/>
    </source>
</evidence>
<comment type="subunit">
    <text evidence="7">Part of the small subunit (SSU) processome, composed of more than 70 proteins and the RNA chaperone small nucleolar RNA (snoRNA) U3. Interacts with DDX21, NCL, NOP2 and EBNA1BP2.</text>
</comment>
<feature type="compositionally biased region" description="Basic and acidic residues" evidence="10">
    <location>
        <begin position="89"/>
        <end position="101"/>
    </location>
</feature>
<evidence type="ECO:0000256" key="6">
    <source>
        <dbReference type="ARBA" id="ARBA00059061"/>
    </source>
</evidence>
<dbReference type="GO" id="GO:0032040">
    <property type="term" value="C:small-subunit processome"/>
    <property type="evidence" value="ECO:0007669"/>
    <property type="project" value="TreeGrafter"/>
</dbReference>
<feature type="domain" description="BING4 C-terminal" evidence="11">
    <location>
        <begin position="423"/>
        <end position="501"/>
    </location>
</feature>
<dbReference type="FunCoup" id="A0A2J7QFS6">
    <property type="interactions" value="1903"/>
</dbReference>
<dbReference type="InterPro" id="IPR015943">
    <property type="entry name" value="WD40/YVTN_repeat-like_dom_sf"/>
</dbReference>
<keyword evidence="2" id="KW-0597">Phosphoprotein</keyword>
<dbReference type="Gene3D" id="2.130.10.10">
    <property type="entry name" value="YVTN repeat-like/Quinoprotein amine dehydrogenase"/>
    <property type="match status" value="1"/>
</dbReference>
<dbReference type="InterPro" id="IPR036322">
    <property type="entry name" value="WD40_repeat_dom_sf"/>
</dbReference>
<feature type="region of interest" description="Disordered" evidence="10">
    <location>
        <begin position="1"/>
        <end position="38"/>
    </location>
</feature>
<dbReference type="SUPFAM" id="SSF50978">
    <property type="entry name" value="WD40 repeat-like"/>
    <property type="match status" value="1"/>
</dbReference>
<evidence type="ECO:0000259" key="11">
    <source>
        <dbReference type="SMART" id="SM01033"/>
    </source>
</evidence>
<proteinExistence type="predicted"/>
<keyword evidence="3 9" id="KW-0853">WD repeat</keyword>
<evidence type="ECO:0000313" key="12">
    <source>
        <dbReference type="EMBL" id="PNF27447.1"/>
    </source>
</evidence>
<comment type="subcellular location">
    <subcellularLocation>
        <location evidence="1">Nucleus</location>
        <location evidence="1">Nucleolus</location>
    </subcellularLocation>
</comment>